<feature type="signal peptide" evidence="1">
    <location>
        <begin position="1"/>
        <end position="25"/>
    </location>
</feature>
<gene>
    <name evidence="2" type="ORF">BUTYVIB_01067</name>
</gene>
<evidence type="ECO:0000256" key="1">
    <source>
        <dbReference type="SAM" id="SignalP"/>
    </source>
</evidence>
<keyword evidence="3" id="KW-1185">Reference proteome</keyword>
<dbReference type="AlphaFoldDB" id="D4RZ03"/>
<organism evidence="2 3">
    <name type="scientific">Eshraghiella crossota DSM 2876</name>
    <dbReference type="NCBI Taxonomy" id="511680"/>
    <lineage>
        <taxon>Bacteria</taxon>
        <taxon>Bacillati</taxon>
        <taxon>Bacillota</taxon>
        <taxon>Clostridia</taxon>
        <taxon>Lachnospirales</taxon>
        <taxon>Lachnospiraceae</taxon>
        <taxon>Eshraghiella</taxon>
    </lineage>
</organism>
<feature type="chain" id="PRO_5003062320" description="Lipoprotein" evidence="1">
    <location>
        <begin position="26"/>
        <end position="152"/>
    </location>
</feature>
<comment type="caution">
    <text evidence="2">The sequence shown here is derived from an EMBL/GenBank/DDBJ whole genome shotgun (WGS) entry which is preliminary data.</text>
</comment>
<dbReference type="EMBL" id="ABWN01000026">
    <property type="protein sequence ID" value="EFF68704.1"/>
    <property type="molecule type" value="Genomic_DNA"/>
</dbReference>
<dbReference type="HOGENOM" id="CLU_136077_0_0_9"/>
<evidence type="ECO:0008006" key="4">
    <source>
        <dbReference type="Google" id="ProtNLM"/>
    </source>
</evidence>
<dbReference type="PROSITE" id="PS51257">
    <property type="entry name" value="PROKAR_LIPOPROTEIN"/>
    <property type="match status" value="1"/>
</dbReference>
<name>D4RZ03_9FIRM</name>
<reference evidence="2 3" key="1">
    <citation type="submission" date="2010-02" db="EMBL/GenBank/DDBJ databases">
        <authorList>
            <person name="Weinstock G."/>
            <person name="Sodergren E."/>
            <person name="Clifton S."/>
            <person name="Fulton L."/>
            <person name="Fulton B."/>
            <person name="Courtney L."/>
            <person name="Fronick C."/>
            <person name="Harrison M."/>
            <person name="Strong C."/>
            <person name="Farmer C."/>
            <person name="Delahaunty K."/>
            <person name="Markovic C."/>
            <person name="Hall O."/>
            <person name="Minx P."/>
            <person name="Tomlinson C."/>
            <person name="Mitreva M."/>
            <person name="Nelson J."/>
            <person name="Hou S."/>
            <person name="Wollam A."/>
            <person name="Pepin K.H."/>
            <person name="Johnson M."/>
            <person name="Bhonagiri V."/>
            <person name="Zhang X."/>
            <person name="Suruliraj S."/>
            <person name="Warren W."/>
            <person name="Chinwalla A."/>
            <person name="Mardis E.R."/>
            <person name="Wilson R.K."/>
        </authorList>
    </citation>
    <scope>NUCLEOTIDE SEQUENCE [LARGE SCALE GENOMIC DNA]</scope>
    <source>
        <strain evidence="2 3">DSM 2876</strain>
    </source>
</reference>
<evidence type="ECO:0000313" key="2">
    <source>
        <dbReference type="EMBL" id="EFF68704.1"/>
    </source>
</evidence>
<dbReference type="RefSeq" id="WP_005602363.1">
    <property type="nucleotide sequence ID" value="NZ_GG663522.1"/>
</dbReference>
<proteinExistence type="predicted"/>
<dbReference type="GeneID" id="98918935"/>
<accession>D4RZ03</accession>
<sequence length="152" mass="17181">MGRYKTFLLLGIIMVILTGCSSAFAKKEYYDTNKIAAAEDRYSKENSVFNPIDNGYSLEMKKFDGRQTLWTKTLEDDEKINIKIKLSLSEGTVKIVHVDGDGHVTTIIECTPDDCVEEDIVKTVSLKRGLNKIKIIGYGCKNIDLELLSSYW</sequence>
<evidence type="ECO:0000313" key="3">
    <source>
        <dbReference type="Proteomes" id="UP000006238"/>
    </source>
</evidence>
<dbReference type="Proteomes" id="UP000006238">
    <property type="component" value="Unassembled WGS sequence"/>
</dbReference>
<keyword evidence="1" id="KW-0732">Signal</keyword>
<protein>
    <recommendedName>
        <fullName evidence="4">Lipoprotein</fullName>
    </recommendedName>
</protein>